<dbReference type="Gene3D" id="3.50.7.10">
    <property type="entry name" value="GroEL"/>
    <property type="match status" value="1"/>
</dbReference>
<dbReference type="PROSITE" id="PS51455">
    <property type="entry name" value="PIPK"/>
    <property type="match status" value="1"/>
</dbReference>
<accession>A0A976QTN9</accession>
<keyword evidence="2" id="KW-0418">Kinase</keyword>
<gene>
    <name evidence="5" type="ORF">MACK_001726</name>
</gene>
<dbReference type="EMBL" id="CP056071">
    <property type="protein sequence ID" value="UKK02367.1"/>
    <property type="molecule type" value="Genomic_DNA"/>
</dbReference>
<dbReference type="Gene3D" id="3.30.810.10">
    <property type="entry name" value="2-Layer Sandwich"/>
    <property type="match status" value="1"/>
</dbReference>
<keyword evidence="2" id="KW-0547">Nucleotide-binding</keyword>
<dbReference type="Proteomes" id="UP000244811">
    <property type="component" value="Chromosome 2"/>
</dbReference>
<keyword evidence="2" id="KW-0808">Transferase</keyword>
<proteinExistence type="predicted"/>
<dbReference type="EC" id="2.7.1.150" evidence="1"/>
<dbReference type="GO" id="GO:0005524">
    <property type="term" value="F:ATP binding"/>
    <property type="evidence" value="ECO:0007669"/>
    <property type="project" value="UniProtKB-UniRule"/>
</dbReference>
<keyword evidence="2" id="KW-0067">ATP-binding</keyword>
<dbReference type="SMART" id="SM00330">
    <property type="entry name" value="PIPKc"/>
    <property type="match status" value="1"/>
</dbReference>
<dbReference type="Pfam" id="PF01504">
    <property type="entry name" value="PIP5K"/>
    <property type="match status" value="2"/>
</dbReference>
<evidence type="ECO:0000256" key="2">
    <source>
        <dbReference type="PROSITE-ProRule" id="PRU00781"/>
    </source>
</evidence>
<reference evidence="5" key="1">
    <citation type="submission" date="2022-07" db="EMBL/GenBank/DDBJ databases">
        <title>Evaluation of T. orientalis genome assembly methods using nanopore sequencing and analysis of variation between genomes.</title>
        <authorList>
            <person name="Yam J."/>
            <person name="Micallef M.L."/>
            <person name="Liu M."/>
            <person name="Djordjevic S.P."/>
            <person name="Bogema D.R."/>
            <person name="Jenkins C."/>
        </authorList>
    </citation>
    <scope>NUCLEOTIDE SEQUENCE</scope>
    <source>
        <strain evidence="5">Goon Nure</strain>
    </source>
</reference>
<dbReference type="InterPro" id="IPR027484">
    <property type="entry name" value="PInositol-4-P-5-kinase_N"/>
</dbReference>
<dbReference type="SUPFAM" id="SSF56104">
    <property type="entry name" value="SAICAR synthase-like"/>
    <property type="match status" value="1"/>
</dbReference>
<dbReference type="Gene3D" id="3.30.800.10">
    <property type="entry name" value="Phosphatidylinositol Phosphate Kinase II Beta"/>
    <property type="match status" value="1"/>
</dbReference>
<dbReference type="InterPro" id="IPR027409">
    <property type="entry name" value="GroEL-like_apical_dom_sf"/>
</dbReference>
<name>A0A976QTN9_THEOR</name>
<dbReference type="PANTHER" id="PTHR45748">
    <property type="entry name" value="1-PHOSPHATIDYLINOSITOL 3-PHOSPHATE 5-KINASE-RELATED"/>
    <property type="match status" value="1"/>
</dbReference>
<organism evidence="5 6">
    <name type="scientific">Theileria orientalis</name>
    <dbReference type="NCBI Taxonomy" id="68886"/>
    <lineage>
        <taxon>Eukaryota</taxon>
        <taxon>Sar</taxon>
        <taxon>Alveolata</taxon>
        <taxon>Apicomplexa</taxon>
        <taxon>Aconoidasida</taxon>
        <taxon>Piroplasmida</taxon>
        <taxon>Theileriidae</taxon>
        <taxon>Theileria</taxon>
    </lineage>
</organism>
<evidence type="ECO:0000259" key="4">
    <source>
        <dbReference type="PROSITE" id="PS51455"/>
    </source>
</evidence>
<evidence type="ECO:0000256" key="1">
    <source>
        <dbReference type="ARBA" id="ARBA00012009"/>
    </source>
</evidence>
<sequence length="1760" mass="202711">MDSIDYLNTEKSVKRVKLTTKTESERRMNASGSNSGKSQKVTANVGSKLVNKSIGIHKNKNSVKRRGYVDYNSRIQMYGQESDALTQLDSIDLEIDENILKVCKIYLKQSLYNDCKLVKLNPNYLENIVDLIFNLGFLAKRGHFMRDILDLINLLEVPEGLLNLLGMNRNQRLAIFKGIALKGELSHPEMKTELKRCKVLLLKYFSSLEDDSNLEAYDTIVNMSKSYKALESLVEKAWKQQVELIVCENYVPNDVAALLSAKKISCISKVGADVMNKLSFALNCGIMHSLDKDKGIEKCTGVCEKFQFLSRGVSIATLTLPEYFKGFTIFISNRMIKSANLLRIEELIKISIVRLQGIVEELELIQNLKGTLAVDTKLFESDYRESSICENFSDYLDMVLGNESRSVTTSSPRSSLNYFSCDIYYNKIVDSEISCSEYRKLTRLQCFKYYTKMNELCTAPIFETVPIGSYAEGEFLSDFISKITNALKINKCVASQSCSESYINHQLHFETAYSNIENMRLSLTFQISSEKYSHQGINLKTFCSKCNHSRIHSIQDLTLGRFLQLLLFNKSYRAKCNHALFHSNKFSVLAESYSITFNVCPVSIYTVAPEFNEPYYNCTFDTMQVHLRNGTILDKRLQLLSNKVVNMIHGPYSNRRRLLGRRLVSNLYFKTESPLQRVLEYFYNKVYSMVTENLHNLVNYDIERRLPCICKLLSSHGLSTRSRSQWVSSIEGLKFEEFIRKFERHSAFGIELNHRLYEKIKGSIEGGLALQACEECGEESYKTVSDIDLLNWMYILVHVINAFESKIVKLKAGLAEIMEYSEEVAGFYKSVNRAEEDIIGIFEQCISLIVYHKYFCPREPMHVFTMVKAFFVGFYNVFESLEEEYTAISHIEKVASVKIVEYDKTNVVIIHSFGQESVSYEKIDFTRLKSERCSKAEVERIEGVESDGKDDTYTAYNIDEFLTFSQYFAILSGIEDLSSKVKKKSAYFRLVSKIRLKRGGNKSIICVDYKPIMTPNRDVANILANALLSRDYAEIFGNNERIICQNEHIAREYTEYMKEWLPEYEEYKSEDYVVECERRKGLCYNQVSLRKLTRNAEKYIFKLELHLDQDSGYTSNNVELKKIYTTKNWDDSSKFDNMVMRTLFNSDFVSVVKTKVKMKKNMDNSGKKWKFTVPFYGLPIIYTNSKMINYKSMDVMSEGGNHGNWEESKGTGDGRMVTSYKPSEYLSSGFIKNAMNLNVEQTMLIKYVIGHNSSVMIRELFDRVGANVLISMETLLNVKSRMEKYDLTGGLRGSIDGLTSPVDRLSSTVDRLAVDRLGVDNGEVSGVNTKSENEILDVFWGPYCITVFYGWEFESLRKRFCGDEMNYVRSLCRSTRMRSTGKSGSPIFMTYDGNFTIKLINKYEIGLFITQGREFFEYFKKNKTLMSMPYGLYKVTHLKTNSSINCFVMQNIDHFHNESKISFDLKGISLKRYISISKDSVTPSSLNTTYNYTHSTFSNSAIKGKEGDGREQSVLMSIGENYVLLDQNFKLYTKGCPIQLDYDSINVINERLKSDLNFLSRINIVDYSMLLRISPSQSIITLGIIDFLRPYTWDKQIETVGKRLANIGQEPTIVSPNEYKTRFFNFIQRIFVYPYGIKNQKESTEQSVQRPSQENVNYMYQIKPYKQCRLCNAMKYMYSNADFTCLKYYMALLSPEIMQYLHMVMSKKGGETMRSLEASTRDGVTEKAGKDEVYKDKLDRLVNVIEHVYQSPTINWSLVI</sequence>
<dbReference type="InterPro" id="IPR002423">
    <property type="entry name" value="Cpn60/GroEL/TCP-1"/>
</dbReference>
<dbReference type="Pfam" id="PF00118">
    <property type="entry name" value="Cpn60_TCP1"/>
    <property type="match status" value="1"/>
</dbReference>
<dbReference type="GO" id="GO:0046854">
    <property type="term" value="P:phosphatidylinositol phosphate biosynthetic process"/>
    <property type="evidence" value="ECO:0007669"/>
    <property type="project" value="TreeGrafter"/>
</dbReference>
<protein>
    <recommendedName>
        <fullName evidence="1">1-phosphatidylinositol-3-phosphate 5-kinase</fullName>
        <ecNumber evidence="1">2.7.1.150</ecNumber>
    </recommendedName>
</protein>
<feature type="domain" description="PIPK" evidence="4">
    <location>
        <begin position="1279"/>
        <end position="1631"/>
    </location>
</feature>
<dbReference type="GO" id="GO:0000285">
    <property type="term" value="F:1-phosphatidylinositol-3-phosphate 5-kinase activity"/>
    <property type="evidence" value="ECO:0007669"/>
    <property type="project" value="UniProtKB-EC"/>
</dbReference>
<evidence type="ECO:0000256" key="3">
    <source>
        <dbReference type="SAM" id="MobiDB-lite"/>
    </source>
</evidence>
<evidence type="ECO:0000313" key="6">
    <source>
        <dbReference type="Proteomes" id="UP000244811"/>
    </source>
</evidence>
<feature type="compositionally biased region" description="Polar residues" evidence="3">
    <location>
        <begin position="30"/>
        <end position="40"/>
    </location>
</feature>
<dbReference type="InterPro" id="IPR002498">
    <property type="entry name" value="PInositol-4-P-4/5-kinase_core"/>
</dbReference>
<evidence type="ECO:0000313" key="5">
    <source>
        <dbReference type="EMBL" id="UKK02367.1"/>
    </source>
</evidence>
<dbReference type="GO" id="GO:0010008">
    <property type="term" value="C:endosome membrane"/>
    <property type="evidence" value="ECO:0007669"/>
    <property type="project" value="TreeGrafter"/>
</dbReference>
<dbReference type="InterPro" id="IPR027483">
    <property type="entry name" value="PInositol-4-P-4/5-kinase_C_sf"/>
</dbReference>
<feature type="region of interest" description="Disordered" evidence="3">
    <location>
        <begin position="20"/>
        <end position="40"/>
    </location>
</feature>
<dbReference type="PANTHER" id="PTHR45748:SF7">
    <property type="entry name" value="1-PHOSPHATIDYLINOSITOL 3-PHOSPHATE 5-KINASE-RELATED"/>
    <property type="match status" value="1"/>
</dbReference>
<dbReference type="SUPFAM" id="SSF52029">
    <property type="entry name" value="GroEL apical domain-like"/>
    <property type="match status" value="1"/>
</dbReference>